<feature type="transmembrane region" description="Helical" evidence="7">
    <location>
        <begin position="300"/>
        <end position="321"/>
    </location>
</feature>
<dbReference type="GO" id="GO:0005886">
    <property type="term" value="C:plasma membrane"/>
    <property type="evidence" value="ECO:0007669"/>
    <property type="project" value="UniProtKB-SubCell"/>
</dbReference>
<comment type="subcellular location">
    <subcellularLocation>
        <location evidence="1 7">Cell membrane</location>
        <topology evidence="1 7">Multi-pass membrane protein</topology>
    </subcellularLocation>
</comment>
<evidence type="ECO:0000256" key="8">
    <source>
        <dbReference type="SAM" id="MobiDB-lite"/>
    </source>
</evidence>
<feature type="region of interest" description="Disordered" evidence="8">
    <location>
        <begin position="1"/>
        <end position="26"/>
    </location>
</feature>
<keyword evidence="6 7" id="KW-0472">Membrane</keyword>
<keyword evidence="3" id="KW-1003">Cell membrane</keyword>
<dbReference type="InterPro" id="IPR035906">
    <property type="entry name" value="MetI-like_sf"/>
</dbReference>
<keyword evidence="11" id="KW-1185">Reference proteome</keyword>
<feature type="transmembrane region" description="Helical" evidence="7">
    <location>
        <begin position="137"/>
        <end position="159"/>
    </location>
</feature>
<evidence type="ECO:0000256" key="2">
    <source>
        <dbReference type="ARBA" id="ARBA00022448"/>
    </source>
</evidence>
<evidence type="ECO:0000256" key="1">
    <source>
        <dbReference type="ARBA" id="ARBA00004651"/>
    </source>
</evidence>
<name>A0A7Y9RSB5_9ACTN</name>
<feature type="domain" description="ABC transmembrane type-1" evidence="9">
    <location>
        <begin position="100"/>
        <end position="318"/>
    </location>
</feature>
<comment type="similarity">
    <text evidence="7">Belongs to the binding-protein-dependent transport system permease family.</text>
</comment>
<dbReference type="CDD" id="cd06261">
    <property type="entry name" value="TM_PBP2"/>
    <property type="match status" value="1"/>
</dbReference>
<dbReference type="PANTHER" id="PTHR30193">
    <property type="entry name" value="ABC TRANSPORTER PERMEASE PROTEIN"/>
    <property type="match status" value="1"/>
</dbReference>
<gene>
    <name evidence="10" type="ORF">BJ989_000743</name>
</gene>
<feature type="transmembrane region" description="Helical" evidence="7">
    <location>
        <begin position="41"/>
        <end position="61"/>
    </location>
</feature>
<dbReference type="SUPFAM" id="SSF161098">
    <property type="entry name" value="MetI-like"/>
    <property type="match status" value="1"/>
</dbReference>
<dbReference type="GO" id="GO:0055085">
    <property type="term" value="P:transmembrane transport"/>
    <property type="evidence" value="ECO:0007669"/>
    <property type="project" value="InterPro"/>
</dbReference>
<evidence type="ECO:0000259" key="9">
    <source>
        <dbReference type="PROSITE" id="PS50928"/>
    </source>
</evidence>
<dbReference type="EMBL" id="JACCAC010000001">
    <property type="protein sequence ID" value="NYG54439.1"/>
    <property type="molecule type" value="Genomic_DNA"/>
</dbReference>
<evidence type="ECO:0000256" key="3">
    <source>
        <dbReference type="ARBA" id="ARBA00022475"/>
    </source>
</evidence>
<keyword evidence="5 7" id="KW-1133">Transmembrane helix</keyword>
<dbReference type="Pfam" id="PF00528">
    <property type="entry name" value="BPD_transp_1"/>
    <property type="match status" value="1"/>
</dbReference>
<dbReference type="RefSeq" id="WP_179517059.1">
    <property type="nucleotide sequence ID" value="NZ_JACCAC010000001.1"/>
</dbReference>
<keyword evidence="2 7" id="KW-0813">Transport</keyword>
<evidence type="ECO:0000313" key="10">
    <source>
        <dbReference type="EMBL" id="NYG54439.1"/>
    </source>
</evidence>
<evidence type="ECO:0000256" key="5">
    <source>
        <dbReference type="ARBA" id="ARBA00022989"/>
    </source>
</evidence>
<keyword evidence="4 7" id="KW-0812">Transmembrane</keyword>
<feature type="compositionally biased region" description="Polar residues" evidence="8">
    <location>
        <begin position="1"/>
        <end position="10"/>
    </location>
</feature>
<organism evidence="10 11">
    <name type="scientific">Nocardioides perillae</name>
    <dbReference type="NCBI Taxonomy" id="1119534"/>
    <lineage>
        <taxon>Bacteria</taxon>
        <taxon>Bacillati</taxon>
        <taxon>Actinomycetota</taxon>
        <taxon>Actinomycetes</taxon>
        <taxon>Propionibacteriales</taxon>
        <taxon>Nocardioidaceae</taxon>
        <taxon>Nocardioides</taxon>
    </lineage>
</organism>
<dbReference type="PROSITE" id="PS50928">
    <property type="entry name" value="ABC_TM1"/>
    <property type="match status" value="1"/>
</dbReference>
<dbReference type="PANTHER" id="PTHR30193:SF37">
    <property type="entry name" value="INNER MEMBRANE ABC TRANSPORTER PERMEASE PROTEIN YCJO"/>
    <property type="match status" value="1"/>
</dbReference>
<evidence type="ECO:0000256" key="7">
    <source>
        <dbReference type="RuleBase" id="RU363032"/>
    </source>
</evidence>
<evidence type="ECO:0000256" key="4">
    <source>
        <dbReference type="ARBA" id="ARBA00022692"/>
    </source>
</evidence>
<dbReference type="Gene3D" id="1.10.3720.10">
    <property type="entry name" value="MetI-like"/>
    <property type="match status" value="1"/>
</dbReference>
<dbReference type="InterPro" id="IPR000515">
    <property type="entry name" value="MetI-like"/>
</dbReference>
<feature type="transmembrane region" description="Helical" evidence="7">
    <location>
        <begin position="239"/>
        <end position="259"/>
    </location>
</feature>
<evidence type="ECO:0000313" key="11">
    <source>
        <dbReference type="Proteomes" id="UP000544110"/>
    </source>
</evidence>
<sequence>MTTIQASRSADTAPRPTGTPVPPAGPTWRQRLSQWDFRWSPYLYVLPFFLLFAAVGLYPMVYSGYLSFFSWPRYGVTHGEGVGFANYAHVLTDPVFHKAFWNTVGIFLLSSVPQVVIATVIAAMLDTPLRGRTWWRMSVLLPFVVAPAATALIFGSIFADRTGLANELLRAVGLSGIEWHSDRFASWTAIATMVNYRWTGYNTLIILAALQAIPRQLYEAAAMDGASRVEQFFHVTLPSIRPTMLFVIITATIGGMQIFTEPRLFDTNLQFQGGADYQYLTLTMYVFNTSNSGTDPYPRAAAATWIIVLIIVAIALVNYLVTRQVQRRSER</sequence>
<accession>A0A7Y9RSB5</accession>
<protein>
    <submittedName>
        <fullName evidence="10">Cellobiose transport system permease protein</fullName>
    </submittedName>
</protein>
<reference evidence="10 11" key="1">
    <citation type="submission" date="2020-07" db="EMBL/GenBank/DDBJ databases">
        <title>Sequencing the genomes of 1000 actinobacteria strains.</title>
        <authorList>
            <person name="Klenk H.-P."/>
        </authorList>
    </citation>
    <scope>NUCLEOTIDE SEQUENCE [LARGE SCALE GENOMIC DNA]</scope>
    <source>
        <strain evidence="10 11">DSM 24552</strain>
    </source>
</reference>
<dbReference type="AlphaFoldDB" id="A0A7Y9RSB5"/>
<dbReference type="InterPro" id="IPR051393">
    <property type="entry name" value="ABC_transporter_permease"/>
</dbReference>
<proteinExistence type="inferred from homology"/>
<comment type="caution">
    <text evidence="10">The sequence shown here is derived from an EMBL/GenBank/DDBJ whole genome shotgun (WGS) entry which is preliminary data.</text>
</comment>
<feature type="transmembrane region" description="Helical" evidence="7">
    <location>
        <begin position="99"/>
        <end position="125"/>
    </location>
</feature>
<dbReference type="Proteomes" id="UP000544110">
    <property type="component" value="Unassembled WGS sequence"/>
</dbReference>
<evidence type="ECO:0000256" key="6">
    <source>
        <dbReference type="ARBA" id="ARBA00023136"/>
    </source>
</evidence>
<feature type="transmembrane region" description="Helical" evidence="7">
    <location>
        <begin position="198"/>
        <end position="218"/>
    </location>
</feature>